<evidence type="ECO:0000313" key="4">
    <source>
        <dbReference type="Proteomes" id="UP000735302"/>
    </source>
</evidence>
<dbReference type="PROSITE" id="PS50835">
    <property type="entry name" value="IG_LIKE"/>
    <property type="match status" value="1"/>
</dbReference>
<gene>
    <name evidence="3" type="ORF">PoB_005383800</name>
</gene>
<dbReference type="InterPro" id="IPR007110">
    <property type="entry name" value="Ig-like_dom"/>
</dbReference>
<protein>
    <recommendedName>
        <fullName evidence="2">Ig-like domain-containing protein</fullName>
    </recommendedName>
</protein>
<sequence length="254" mass="27117">MHGSGLFSLLLLLSSFCPVKPDCRPAEEGQETTLTCTVNPAALACPSSSTTILEWRVNKPATVIVCYSNRCSGGYSLHYGFSATINNSGSTLTITNVSRTDPFNMETRWACWPCGSTSREVNVCDKLVVFAIDISYSARLYSSVPPPSQLAIDISYSARLSFSVPPPSQLAIGISSSARLDSSVPPLSVLSIDLSYSARLYCSVPLPSQLAIDISCSARLYCSVPPSSQLAIDISYSARLDSSVPPPSKLAIDI</sequence>
<evidence type="ECO:0000259" key="2">
    <source>
        <dbReference type="PROSITE" id="PS50835"/>
    </source>
</evidence>
<dbReference type="EMBL" id="BLXT01005907">
    <property type="protein sequence ID" value="GFO27333.1"/>
    <property type="molecule type" value="Genomic_DNA"/>
</dbReference>
<comment type="caution">
    <text evidence="3">The sequence shown here is derived from an EMBL/GenBank/DDBJ whole genome shotgun (WGS) entry which is preliminary data.</text>
</comment>
<organism evidence="3 4">
    <name type="scientific">Plakobranchus ocellatus</name>
    <dbReference type="NCBI Taxonomy" id="259542"/>
    <lineage>
        <taxon>Eukaryota</taxon>
        <taxon>Metazoa</taxon>
        <taxon>Spiralia</taxon>
        <taxon>Lophotrochozoa</taxon>
        <taxon>Mollusca</taxon>
        <taxon>Gastropoda</taxon>
        <taxon>Heterobranchia</taxon>
        <taxon>Euthyneura</taxon>
        <taxon>Panpulmonata</taxon>
        <taxon>Sacoglossa</taxon>
        <taxon>Placobranchoidea</taxon>
        <taxon>Plakobranchidae</taxon>
        <taxon>Plakobranchus</taxon>
    </lineage>
</organism>
<dbReference type="AlphaFoldDB" id="A0AAV4C760"/>
<dbReference type="InterPro" id="IPR036179">
    <property type="entry name" value="Ig-like_dom_sf"/>
</dbReference>
<proteinExistence type="predicted"/>
<name>A0AAV4C760_9GAST</name>
<feature type="signal peptide" evidence="1">
    <location>
        <begin position="1"/>
        <end position="21"/>
    </location>
</feature>
<keyword evidence="1" id="KW-0732">Signal</keyword>
<feature type="chain" id="PRO_5043685700" description="Ig-like domain-containing protein" evidence="1">
    <location>
        <begin position="22"/>
        <end position="254"/>
    </location>
</feature>
<keyword evidence="4" id="KW-1185">Reference proteome</keyword>
<feature type="domain" description="Ig-like" evidence="2">
    <location>
        <begin position="18"/>
        <end position="111"/>
    </location>
</feature>
<dbReference type="InterPro" id="IPR013783">
    <property type="entry name" value="Ig-like_fold"/>
</dbReference>
<reference evidence="3 4" key="1">
    <citation type="journal article" date="2021" name="Elife">
        <title>Chloroplast acquisition without the gene transfer in kleptoplastic sea slugs, Plakobranchus ocellatus.</title>
        <authorList>
            <person name="Maeda T."/>
            <person name="Takahashi S."/>
            <person name="Yoshida T."/>
            <person name="Shimamura S."/>
            <person name="Takaki Y."/>
            <person name="Nagai Y."/>
            <person name="Toyoda A."/>
            <person name="Suzuki Y."/>
            <person name="Arimoto A."/>
            <person name="Ishii H."/>
            <person name="Satoh N."/>
            <person name="Nishiyama T."/>
            <person name="Hasebe M."/>
            <person name="Maruyama T."/>
            <person name="Minagawa J."/>
            <person name="Obokata J."/>
            <person name="Shigenobu S."/>
        </authorList>
    </citation>
    <scope>NUCLEOTIDE SEQUENCE [LARGE SCALE GENOMIC DNA]</scope>
</reference>
<accession>A0AAV4C760</accession>
<evidence type="ECO:0000256" key="1">
    <source>
        <dbReference type="SAM" id="SignalP"/>
    </source>
</evidence>
<dbReference type="Gene3D" id="2.60.40.10">
    <property type="entry name" value="Immunoglobulins"/>
    <property type="match status" value="1"/>
</dbReference>
<dbReference type="Proteomes" id="UP000735302">
    <property type="component" value="Unassembled WGS sequence"/>
</dbReference>
<evidence type="ECO:0000313" key="3">
    <source>
        <dbReference type="EMBL" id="GFO27333.1"/>
    </source>
</evidence>
<dbReference type="SUPFAM" id="SSF48726">
    <property type="entry name" value="Immunoglobulin"/>
    <property type="match status" value="1"/>
</dbReference>